<feature type="domain" description="PH" evidence="1">
    <location>
        <begin position="1"/>
        <end position="85"/>
    </location>
</feature>
<evidence type="ECO:0000313" key="3">
    <source>
        <dbReference type="EMBL" id="RMZ57298.1"/>
    </source>
</evidence>
<dbReference type="InterPro" id="IPR011993">
    <property type="entry name" value="PH-like_dom_sf"/>
</dbReference>
<dbReference type="RefSeq" id="XP_011399007.1">
    <property type="nucleotide sequence ID" value="XM_011400705.1"/>
</dbReference>
<accession>A0A087SK57</accession>
<keyword evidence="4" id="KW-1185">Reference proteome</keyword>
<dbReference type="PANTHER" id="PTHR14336:SF8">
    <property type="entry name" value="PROTEIN OPY1"/>
    <property type="match status" value="1"/>
</dbReference>
<dbReference type="GeneID" id="23617653"/>
<dbReference type="EMBL" id="QOKY01000128">
    <property type="protein sequence ID" value="RMZ57298.1"/>
    <property type="molecule type" value="Genomic_DNA"/>
</dbReference>
<dbReference type="InterPro" id="IPR001849">
    <property type="entry name" value="PH_domain"/>
</dbReference>
<dbReference type="SUPFAM" id="SSF50729">
    <property type="entry name" value="PH domain-like"/>
    <property type="match status" value="1"/>
</dbReference>
<evidence type="ECO:0000313" key="4">
    <source>
        <dbReference type="Proteomes" id="UP000028924"/>
    </source>
</evidence>
<reference evidence="2 4" key="1">
    <citation type="journal article" date="2014" name="BMC Genomics">
        <title>Oil accumulation mechanisms of the oleaginous microalga Chlorella protothecoides revealed through its genome, transcriptomes, and proteomes.</title>
        <authorList>
            <person name="Gao C."/>
            <person name="Wang Y."/>
            <person name="Shen Y."/>
            <person name="Yan D."/>
            <person name="He X."/>
            <person name="Dai J."/>
            <person name="Wu Q."/>
        </authorList>
    </citation>
    <scope>NUCLEOTIDE SEQUENCE [LARGE SCALE GENOMIC DNA]</scope>
    <source>
        <strain evidence="2 4">0710</strain>
    </source>
</reference>
<dbReference type="Proteomes" id="UP000279271">
    <property type="component" value="Unassembled WGS sequence"/>
</dbReference>
<dbReference type="OrthoDB" id="185175at2759"/>
<evidence type="ECO:0000313" key="5">
    <source>
        <dbReference type="Proteomes" id="UP000279271"/>
    </source>
</evidence>
<dbReference type="Pfam" id="PF00169">
    <property type="entry name" value="PH"/>
    <property type="match status" value="1"/>
</dbReference>
<reference evidence="5" key="2">
    <citation type="journal article" date="2018" name="Algal Res.">
        <title>Characterization of plant carbon substrate utilization by Auxenochlorella protothecoides.</title>
        <authorList>
            <person name="Vogler B.W."/>
            <person name="Starkenburg S.R."/>
            <person name="Sudasinghe N."/>
            <person name="Schambach J.Y."/>
            <person name="Rollin J.A."/>
            <person name="Pattathil S."/>
            <person name="Barry A.N."/>
        </authorList>
    </citation>
    <scope>NUCLEOTIDE SEQUENCE [LARGE SCALE GENOMIC DNA]</scope>
    <source>
        <strain evidence="5">UTEX 25</strain>
    </source>
</reference>
<name>A0A087SK57_AUXPR</name>
<dbReference type="PANTHER" id="PTHR14336">
    <property type="entry name" value="TANDEM PH DOMAIN CONTAINING PROTEIN"/>
    <property type="match status" value="1"/>
</dbReference>
<proteinExistence type="predicted"/>
<dbReference type="STRING" id="3075.A0A087SK57"/>
<evidence type="ECO:0000313" key="2">
    <source>
        <dbReference type="EMBL" id="KFM26111.1"/>
    </source>
</evidence>
<dbReference type="SMART" id="SM00233">
    <property type="entry name" value="PH"/>
    <property type="match status" value="1"/>
</dbReference>
<dbReference type="AlphaFoldDB" id="A0A087SK57"/>
<reference evidence="3" key="3">
    <citation type="submission" date="2018-10" db="EMBL/GenBank/DDBJ databases">
        <authorList>
            <person name="Hovde B."/>
            <person name="Zhang X."/>
        </authorList>
    </citation>
    <scope>NUCLEOTIDE SEQUENCE [LARGE SCALE GENOMIC DNA]</scope>
    <source>
        <strain evidence="3">UTEX 25</strain>
    </source>
</reference>
<evidence type="ECO:0000259" key="1">
    <source>
        <dbReference type="PROSITE" id="PS50003"/>
    </source>
</evidence>
<dbReference type="Gene3D" id="2.30.29.30">
    <property type="entry name" value="Pleckstrin-homology domain (PH domain)/Phosphotyrosine-binding domain (PTB)"/>
    <property type="match status" value="1"/>
</dbReference>
<gene>
    <name evidence="3" type="ORF">APUTEX25_004132</name>
    <name evidence="2" type="ORF">F751_6262</name>
</gene>
<sequence>MQDRFAEVGYDTRCRWFVLKHGKIFWFKSDVVRPVNHCLSIKGAEDAINKPHAFEISTADASMYFIADSDKDKEDWINAVGRAIVRHSRSMLDRDQVDYNYGSGGR</sequence>
<organism evidence="2 4">
    <name type="scientific">Auxenochlorella protothecoides</name>
    <name type="common">Green microalga</name>
    <name type="synonym">Chlorella protothecoides</name>
    <dbReference type="NCBI Taxonomy" id="3075"/>
    <lineage>
        <taxon>Eukaryota</taxon>
        <taxon>Viridiplantae</taxon>
        <taxon>Chlorophyta</taxon>
        <taxon>core chlorophytes</taxon>
        <taxon>Trebouxiophyceae</taxon>
        <taxon>Chlorellales</taxon>
        <taxon>Chlorellaceae</taxon>
        <taxon>Auxenochlorella</taxon>
    </lineage>
</organism>
<protein>
    <submittedName>
        <fullName evidence="2">Pleckstrin-like proteiny domain-containing protein 1</fullName>
    </submittedName>
</protein>
<dbReference type="PROSITE" id="PS50003">
    <property type="entry name" value="PH_DOMAIN"/>
    <property type="match status" value="1"/>
</dbReference>
<reference evidence="3" key="4">
    <citation type="submission" date="2018-11" db="EMBL/GenBank/DDBJ databases">
        <title>Characterization of plant carbon substrate utilization by Auxenochlorella protothecoides.</title>
        <authorList>
            <person name="Vogler B.W."/>
            <person name="Starkenburg S.R."/>
            <person name="Sudasinghe N."/>
            <person name="Schambach J.Y."/>
            <person name="Rollin J.A."/>
            <person name="Pattathil S."/>
            <person name="Barry A.N."/>
        </authorList>
    </citation>
    <scope>NUCLEOTIDE SEQUENCE [LARGE SCALE GENOMIC DNA]</scope>
    <source>
        <strain evidence="3">UTEX 25</strain>
    </source>
</reference>
<dbReference type="KEGG" id="apro:F751_6262"/>
<dbReference type="eggNOG" id="ENOG502RXGP">
    <property type="taxonomic scope" value="Eukaryota"/>
</dbReference>
<dbReference type="EMBL" id="KL662126">
    <property type="protein sequence ID" value="KFM26111.1"/>
    <property type="molecule type" value="Genomic_DNA"/>
</dbReference>
<dbReference type="InterPro" id="IPR051707">
    <property type="entry name" value="PI-Interact_SigTrans_Reg"/>
</dbReference>
<dbReference type="Proteomes" id="UP000028924">
    <property type="component" value="Unassembled WGS sequence"/>
</dbReference>
<dbReference type="FunFam" id="2.30.29.30:FF:000286">
    <property type="entry name" value="PH-protein kinase domain containing protein"/>
    <property type="match status" value="1"/>
</dbReference>